<dbReference type="InterPro" id="IPR021782">
    <property type="entry name" value="DUF3347"/>
</dbReference>
<dbReference type="Proteomes" id="UP000317169">
    <property type="component" value="Unassembled WGS sequence"/>
</dbReference>
<dbReference type="RefSeq" id="WP_141422291.1">
    <property type="nucleotide sequence ID" value="NZ_VIAR01000011.1"/>
</dbReference>
<comment type="caution">
    <text evidence="2">The sequence shown here is derived from an EMBL/GenBank/DDBJ whole genome shotgun (WGS) entry which is preliminary data.</text>
</comment>
<name>A0A507ZRR4_9FLAO</name>
<protein>
    <submittedName>
        <fullName evidence="2">DUF3347 domain-containing protein</fullName>
    </submittedName>
</protein>
<organism evidence="2 3">
    <name type="scientific">Haloflavibacter putidus</name>
    <dbReference type="NCBI Taxonomy" id="2576776"/>
    <lineage>
        <taxon>Bacteria</taxon>
        <taxon>Pseudomonadati</taxon>
        <taxon>Bacteroidota</taxon>
        <taxon>Flavobacteriia</taxon>
        <taxon>Flavobacteriales</taxon>
        <taxon>Flavobacteriaceae</taxon>
        <taxon>Haloflavibacter</taxon>
    </lineage>
</organism>
<evidence type="ECO:0000313" key="3">
    <source>
        <dbReference type="Proteomes" id="UP000317169"/>
    </source>
</evidence>
<dbReference type="OrthoDB" id="5513217at2"/>
<dbReference type="AlphaFoldDB" id="A0A507ZRR4"/>
<feature type="domain" description="DUF3347" evidence="1">
    <location>
        <begin position="62"/>
        <end position="123"/>
    </location>
</feature>
<evidence type="ECO:0000259" key="1">
    <source>
        <dbReference type="Pfam" id="PF11827"/>
    </source>
</evidence>
<keyword evidence="3" id="KW-1185">Reference proteome</keyword>
<sequence length="182" mass="20347">MKNSILNFGVILFTAVVATSCLDNKAKQEVEIDTPKEVKKAEKNTADIADQAFKDGMTGKIWHNYLEIKIALTNADANKAKDAAKSMAESFSEERAEMKAVAKQLANTNDLEKQRELFSNFTELAGNMFEDALSGGTIYKKFCPMAFNNEGAYWYADIEEINNPYFGDKMLRCGSVKKTIEK</sequence>
<proteinExistence type="predicted"/>
<evidence type="ECO:0000313" key="2">
    <source>
        <dbReference type="EMBL" id="TQD36262.1"/>
    </source>
</evidence>
<dbReference type="Pfam" id="PF11827">
    <property type="entry name" value="DUF3347"/>
    <property type="match status" value="1"/>
</dbReference>
<reference evidence="2 3" key="1">
    <citation type="submission" date="2019-06" db="EMBL/GenBank/DDBJ databases">
        <title>Flavibacter putida gen. nov., sp. nov., a novel marine bacterium of the family Flavobacteriaceae isolated from coastal seawater.</title>
        <authorList>
            <person name="Feng X."/>
        </authorList>
    </citation>
    <scope>NUCLEOTIDE SEQUENCE [LARGE SCALE GENOMIC DNA]</scope>
    <source>
        <strain evidence="2 3">PLHSN227</strain>
    </source>
</reference>
<gene>
    <name evidence="2" type="ORF">FKR84_10640</name>
</gene>
<dbReference type="EMBL" id="VIAR01000011">
    <property type="protein sequence ID" value="TQD36262.1"/>
    <property type="molecule type" value="Genomic_DNA"/>
</dbReference>
<dbReference type="PROSITE" id="PS51257">
    <property type="entry name" value="PROKAR_LIPOPROTEIN"/>
    <property type="match status" value="1"/>
</dbReference>
<accession>A0A507ZRR4</accession>